<protein>
    <submittedName>
        <fullName evidence="1">Uncharacterized protein</fullName>
    </submittedName>
</protein>
<accession>A0A8T0P9K9</accession>
<sequence>MPEAVSPLPRSCNLDSYMKEASGEAEIGIVIRDLLVSVKLTAWKMMFDTSNAEEMEALACKEGIGLAAEWLPSNI</sequence>
<reference evidence="1" key="1">
    <citation type="submission" date="2020-05" db="EMBL/GenBank/DDBJ databases">
        <title>WGS assembly of Panicum virgatum.</title>
        <authorList>
            <person name="Lovell J.T."/>
            <person name="Jenkins J."/>
            <person name="Shu S."/>
            <person name="Juenger T.E."/>
            <person name="Schmutz J."/>
        </authorList>
    </citation>
    <scope>NUCLEOTIDE SEQUENCE</scope>
    <source>
        <strain evidence="1">AP13</strain>
    </source>
</reference>
<organism evidence="1 2">
    <name type="scientific">Panicum virgatum</name>
    <name type="common">Blackwell switchgrass</name>
    <dbReference type="NCBI Taxonomy" id="38727"/>
    <lineage>
        <taxon>Eukaryota</taxon>
        <taxon>Viridiplantae</taxon>
        <taxon>Streptophyta</taxon>
        <taxon>Embryophyta</taxon>
        <taxon>Tracheophyta</taxon>
        <taxon>Spermatophyta</taxon>
        <taxon>Magnoliopsida</taxon>
        <taxon>Liliopsida</taxon>
        <taxon>Poales</taxon>
        <taxon>Poaceae</taxon>
        <taxon>PACMAD clade</taxon>
        <taxon>Panicoideae</taxon>
        <taxon>Panicodae</taxon>
        <taxon>Paniceae</taxon>
        <taxon>Panicinae</taxon>
        <taxon>Panicum</taxon>
        <taxon>Panicum sect. Hiantes</taxon>
    </lineage>
</organism>
<dbReference type="Proteomes" id="UP000823388">
    <property type="component" value="Chromosome 8N"/>
</dbReference>
<evidence type="ECO:0000313" key="2">
    <source>
        <dbReference type="Proteomes" id="UP000823388"/>
    </source>
</evidence>
<comment type="caution">
    <text evidence="1">The sequence shown here is derived from an EMBL/GenBank/DDBJ whole genome shotgun (WGS) entry which is preliminary data.</text>
</comment>
<proteinExistence type="predicted"/>
<name>A0A8T0P9K9_PANVG</name>
<keyword evidence="2" id="KW-1185">Reference proteome</keyword>
<dbReference type="AlphaFoldDB" id="A0A8T0P9K9"/>
<gene>
    <name evidence="1" type="ORF">PVAP13_8NG240002</name>
</gene>
<evidence type="ECO:0000313" key="1">
    <source>
        <dbReference type="EMBL" id="KAG2557545.1"/>
    </source>
</evidence>
<dbReference type="EMBL" id="CM029052">
    <property type="protein sequence ID" value="KAG2557545.1"/>
    <property type="molecule type" value="Genomic_DNA"/>
</dbReference>